<dbReference type="Proteomes" id="UP000815325">
    <property type="component" value="Unassembled WGS sequence"/>
</dbReference>
<organism evidence="1 2">
    <name type="scientific">Dunaliella salina</name>
    <name type="common">Green alga</name>
    <name type="synonym">Protococcus salinus</name>
    <dbReference type="NCBI Taxonomy" id="3046"/>
    <lineage>
        <taxon>Eukaryota</taxon>
        <taxon>Viridiplantae</taxon>
        <taxon>Chlorophyta</taxon>
        <taxon>core chlorophytes</taxon>
        <taxon>Chlorophyceae</taxon>
        <taxon>CS clade</taxon>
        <taxon>Chlamydomonadales</taxon>
        <taxon>Dunaliellaceae</taxon>
        <taxon>Dunaliella</taxon>
    </lineage>
</organism>
<comment type="caution">
    <text evidence="1">The sequence shown here is derived from an EMBL/GenBank/DDBJ whole genome shotgun (WGS) entry which is preliminary data.</text>
</comment>
<keyword evidence="2" id="KW-1185">Reference proteome</keyword>
<proteinExistence type="predicted"/>
<evidence type="ECO:0000313" key="2">
    <source>
        <dbReference type="Proteomes" id="UP000815325"/>
    </source>
</evidence>
<protein>
    <submittedName>
        <fullName evidence="1">Uncharacterized protein</fullName>
    </submittedName>
</protein>
<accession>A0ABQ7H681</accession>
<sequence>MWQAKCIAEHCCAGLAQVTKAAAFRERHLNTMLVGLPDFLKVYHPGEEQQVEEACSQWLLRKFKDVHKVITSVEVLRAFCGLCPRAVIL</sequence>
<reference evidence="1" key="1">
    <citation type="submission" date="2017-08" db="EMBL/GenBank/DDBJ databases">
        <authorList>
            <person name="Polle J.E."/>
            <person name="Barry K."/>
            <person name="Cushman J."/>
            <person name="Schmutz J."/>
            <person name="Tran D."/>
            <person name="Hathwaick L.T."/>
            <person name="Yim W.C."/>
            <person name="Jenkins J."/>
            <person name="Mckie-Krisberg Z.M."/>
            <person name="Prochnik S."/>
            <person name="Lindquist E."/>
            <person name="Dockter R.B."/>
            <person name="Adam C."/>
            <person name="Molina H."/>
            <person name="Bunkerborg J."/>
            <person name="Jin E."/>
            <person name="Buchheim M."/>
            <person name="Magnuson J."/>
        </authorList>
    </citation>
    <scope>NUCLEOTIDE SEQUENCE</scope>
    <source>
        <strain evidence="1">CCAP 19/18</strain>
    </source>
</reference>
<dbReference type="EMBL" id="MU069463">
    <property type="protein sequence ID" value="KAF5842362.1"/>
    <property type="molecule type" value="Genomic_DNA"/>
</dbReference>
<gene>
    <name evidence="1" type="ORF">DUNSADRAFT_7676</name>
</gene>
<name>A0ABQ7H681_DUNSA</name>
<evidence type="ECO:0000313" key="1">
    <source>
        <dbReference type="EMBL" id="KAF5842362.1"/>
    </source>
</evidence>